<comment type="caution">
    <text evidence="1">The sequence shown here is derived from an EMBL/GenBank/DDBJ whole genome shotgun (WGS) entry which is preliminary data.</text>
</comment>
<organism evidence="1 2">
    <name type="scientific">Phaseolus angularis</name>
    <name type="common">Azuki bean</name>
    <name type="synonym">Vigna angularis</name>
    <dbReference type="NCBI Taxonomy" id="3914"/>
    <lineage>
        <taxon>Eukaryota</taxon>
        <taxon>Viridiplantae</taxon>
        <taxon>Streptophyta</taxon>
        <taxon>Embryophyta</taxon>
        <taxon>Tracheophyta</taxon>
        <taxon>Spermatophyta</taxon>
        <taxon>Magnoliopsida</taxon>
        <taxon>eudicotyledons</taxon>
        <taxon>Gunneridae</taxon>
        <taxon>Pentapetalae</taxon>
        <taxon>rosids</taxon>
        <taxon>fabids</taxon>
        <taxon>Fabales</taxon>
        <taxon>Fabaceae</taxon>
        <taxon>Papilionoideae</taxon>
        <taxon>50 kb inversion clade</taxon>
        <taxon>NPAAA clade</taxon>
        <taxon>indigoferoid/millettioid clade</taxon>
        <taxon>Phaseoleae</taxon>
        <taxon>Vigna</taxon>
    </lineage>
</organism>
<protein>
    <submittedName>
        <fullName evidence="1">Uncharacterized protein</fullName>
    </submittedName>
</protein>
<proteinExistence type="predicted"/>
<dbReference type="AlphaFoldDB" id="A0A8T0KTB4"/>
<dbReference type="Proteomes" id="UP000743370">
    <property type="component" value="Unassembled WGS sequence"/>
</dbReference>
<reference evidence="1 2" key="1">
    <citation type="submission" date="2020-05" db="EMBL/GenBank/DDBJ databases">
        <title>Vigna angularis (adzuki bean) Var. LongXiaoDou No. 4 denovo assembly.</title>
        <authorList>
            <person name="Xiang H."/>
        </authorList>
    </citation>
    <scope>NUCLEOTIDE SEQUENCE [LARGE SCALE GENOMIC DNA]</scope>
    <source>
        <tissue evidence="1">Leaf</tissue>
    </source>
</reference>
<accession>A0A8T0KTB4</accession>
<evidence type="ECO:0000313" key="2">
    <source>
        <dbReference type="Proteomes" id="UP000743370"/>
    </source>
</evidence>
<sequence>MMLVDEDVEGEDVFEGGEGEVLVEEAIHGAIVDGKHSDGLAAVYLADEVGEGDVVIEGGEAWNICYIVTVPEAFTSSNK</sequence>
<evidence type="ECO:0000313" key="1">
    <source>
        <dbReference type="EMBL" id="KAG2402691.1"/>
    </source>
</evidence>
<dbReference type="EMBL" id="JABFOF010000003">
    <property type="protein sequence ID" value="KAG2402691.1"/>
    <property type="molecule type" value="Genomic_DNA"/>
</dbReference>
<name>A0A8T0KTB4_PHAAN</name>
<gene>
    <name evidence="1" type="ORF">HKW66_Vig0238880</name>
</gene>